<dbReference type="VEuPathDB" id="VectorBase:RPRC003033"/>
<evidence type="ECO:0000313" key="1">
    <source>
        <dbReference type="EnsemblMetazoa" id="RPRC003033-PA"/>
    </source>
</evidence>
<dbReference type="InParanoid" id="T1HG61"/>
<dbReference type="EMBL" id="ACPB03012250">
    <property type="status" value="NOT_ANNOTATED_CDS"/>
    <property type="molecule type" value="Genomic_DNA"/>
</dbReference>
<dbReference type="Proteomes" id="UP000015103">
    <property type="component" value="Unassembled WGS sequence"/>
</dbReference>
<dbReference type="AlphaFoldDB" id="T1HG61"/>
<proteinExistence type="predicted"/>
<dbReference type="EnsemblMetazoa" id="RPRC003033-RA">
    <property type="protein sequence ID" value="RPRC003033-PA"/>
    <property type="gene ID" value="RPRC003033"/>
</dbReference>
<reference evidence="1" key="1">
    <citation type="submission" date="2015-05" db="UniProtKB">
        <authorList>
            <consortium name="EnsemblMetazoa"/>
        </authorList>
    </citation>
    <scope>IDENTIFICATION</scope>
</reference>
<evidence type="ECO:0000313" key="2">
    <source>
        <dbReference type="Proteomes" id="UP000015103"/>
    </source>
</evidence>
<accession>T1HG61</accession>
<keyword evidence="2" id="KW-1185">Reference proteome</keyword>
<sequence length="354" mass="41722">MKEDQQEIVEDINIVLEGKIEEKMRLFEHSVKEWNKLVWDHFSTPEPDLSLNCSNLNSTTGKDHDKNEVTRALEKDLKKSEKARIHLSKEVDKIIDQNQKAMLYYQERITSMGKALKESQLTHMKLKEEITRVRKGCANLLMNKELLEIALQELHGLDDMENLLTWLETKEIHLSLLTSEKKITELQEQIENLLLIKKTFDEKEQSLKNEIKGLTIKLRIIEKEKEEAFTTFDILSTYFSDKNIALKAELKEKEEHWLNNPSDASLIRQMKNLREENVYLKNINEESTKLNLQKDRQLLILQRKCELKDIENWMLKLKLDRRVKVAETEASLLRRKLLIAETNKEICTNNQSVN</sequence>
<protein>
    <submittedName>
        <fullName evidence="1">Uncharacterized protein</fullName>
    </submittedName>
</protein>
<name>T1HG61_RHOPR</name>
<dbReference type="HOGENOM" id="CLU_784323_0_0_1"/>
<organism evidence="1 2">
    <name type="scientific">Rhodnius prolixus</name>
    <name type="common">Triatomid bug</name>
    <dbReference type="NCBI Taxonomy" id="13249"/>
    <lineage>
        <taxon>Eukaryota</taxon>
        <taxon>Metazoa</taxon>
        <taxon>Ecdysozoa</taxon>
        <taxon>Arthropoda</taxon>
        <taxon>Hexapoda</taxon>
        <taxon>Insecta</taxon>
        <taxon>Pterygota</taxon>
        <taxon>Neoptera</taxon>
        <taxon>Paraneoptera</taxon>
        <taxon>Hemiptera</taxon>
        <taxon>Heteroptera</taxon>
        <taxon>Panheteroptera</taxon>
        <taxon>Cimicomorpha</taxon>
        <taxon>Reduviidae</taxon>
        <taxon>Triatominae</taxon>
        <taxon>Rhodnius</taxon>
    </lineage>
</organism>